<keyword evidence="1" id="KW-1133">Transmembrane helix</keyword>
<dbReference type="NCBIfam" id="NF047510">
    <property type="entry name" value="LIC_10190_fam"/>
    <property type="match status" value="1"/>
</dbReference>
<evidence type="ECO:0000313" key="3">
    <source>
        <dbReference type="EMBL" id="KIC63199.1"/>
    </source>
</evidence>
<organism evidence="3 4">
    <name type="scientific">Chryseobacterium taiwanense</name>
    <dbReference type="NCBI Taxonomy" id="363331"/>
    <lineage>
        <taxon>Bacteria</taxon>
        <taxon>Pseudomonadati</taxon>
        <taxon>Bacteroidota</taxon>
        <taxon>Flavobacteriia</taxon>
        <taxon>Flavobacteriales</taxon>
        <taxon>Weeksellaceae</taxon>
        <taxon>Chryseobacterium group</taxon>
        <taxon>Chryseobacterium</taxon>
    </lineage>
</organism>
<dbReference type="AlphaFoldDB" id="A0A0B4CPM3"/>
<feature type="domain" description="DUF8201" evidence="2">
    <location>
        <begin position="1"/>
        <end position="396"/>
    </location>
</feature>
<dbReference type="RefSeq" id="WP_039367981.1">
    <property type="nucleotide sequence ID" value="NZ_JWTA01000006.1"/>
</dbReference>
<evidence type="ECO:0000256" key="1">
    <source>
        <dbReference type="SAM" id="Phobius"/>
    </source>
</evidence>
<reference evidence="3 4" key="1">
    <citation type="submission" date="2014-12" db="EMBL/GenBank/DDBJ databases">
        <title>Genome sequencing of Chryseobacterium taiwanense TPW19.</title>
        <authorList>
            <person name="Tan P.W."/>
            <person name="Chan K.-G."/>
        </authorList>
    </citation>
    <scope>NUCLEOTIDE SEQUENCE [LARGE SCALE GENOMIC DNA]</scope>
    <source>
        <strain evidence="3 4">TPW19</strain>
    </source>
</reference>
<feature type="transmembrane region" description="Helical" evidence="1">
    <location>
        <begin position="344"/>
        <end position="360"/>
    </location>
</feature>
<feature type="transmembrane region" description="Helical" evidence="1">
    <location>
        <begin position="41"/>
        <end position="74"/>
    </location>
</feature>
<keyword evidence="1" id="KW-0812">Transmembrane</keyword>
<dbReference type="InterPro" id="IPR058065">
    <property type="entry name" value="LIC_10190-like"/>
</dbReference>
<dbReference type="OrthoDB" id="344987at2"/>
<sequence length="546" mass="63790">MISILLSTILIIPTLIGWGKISDYFLSSSLKGISGKIFSGILIISLIWTLLSFFIPLNIYIEIPTILIGFFFFLKDKYYQEFSAFSKKDYILFLIISLIILFCGSFYPYMIDHFGYYVPTIKWLTEFGLVKGISNLNLTLGQMSIWHIFQAGFSNFSDPFLRINSIVLIIYALYIIERKSWIQLCFLPILLLFSQSPSPDLPVIIFSLLILNEILQENKNISFLFIYSVFVFAIKPTMIWLPIVSFLYSVFIIKSSFKNLIPGILVVGLFCIKNIYTFGYPVFPVSIGDIGVSWKPNPEVLKISSQIAIRKTYDMQYTYTQIQQFSSWEYIKNWFFLHGIKSKINILFVISLFIFIIFTFRKKDKTTTLICISILLKSILVILFSAQYRFFIDVFFVIFFVMFITYFDKKKSLIVFSVFSLFFVGFISIPHLVKKHFQSFYLGNFMKEAKMEQFYKPAVYKTMDFNSYKIGNLNFNVAKKYPLNYETPLPAISEGYVFEHIRAGIFPQLIDKNNMKKGVIWKKMNPEEKKEAQNVIHSINNLYKQK</sequence>
<feature type="transmembrane region" description="Helical" evidence="1">
    <location>
        <begin position="90"/>
        <end position="110"/>
    </location>
</feature>
<feature type="transmembrane region" description="Helical" evidence="1">
    <location>
        <begin position="367"/>
        <end position="384"/>
    </location>
</feature>
<dbReference type="Proteomes" id="UP000031167">
    <property type="component" value="Unassembled WGS sequence"/>
</dbReference>
<name>A0A0B4CPM3_9FLAO</name>
<feature type="transmembrane region" description="Helical" evidence="1">
    <location>
        <begin position="188"/>
        <end position="211"/>
    </location>
</feature>
<comment type="caution">
    <text evidence="3">The sequence shown here is derived from an EMBL/GenBank/DDBJ whole genome shotgun (WGS) entry which is preliminary data.</text>
</comment>
<dbReference type="STRING" id="363331.RM51_09110"/>
<proteinExistence type="predicted"/>
<gene>
    <name evidence="3" type="ORF">RM51_09110</name>
</gene>
<keyword evidence="4" id="KW-1185">Reference proteome</keyword>
<feature type="transmembrane region" description="Helical" evidence="1">
    <location>
        <begin position="159"/>
        <end position="176"/>
    </location>
</feature>
<keyword evidence="1" id="KW-0472">Membrane</keyword>
<evidence type="ECO:0000259" key="2">
    <source>
        <dbReference type="Pfam" id="PF26626"/>
    </source>
</evidence>
<dbReference type="Pfam" id="PF26626">
    <property type="entry name" value="DUF8201"/>
    <property type="match status" value="1"/>
</dbReference>
<feature type="transmembrane region" description="Helical" evidence="1">
    <location>
        <begin position="260"/>
        <end position="279"/>
    </location>
</feature>
<feature type="transmembrane region" description="Helical" evidence="1">
    <location>
        <begin position="223"/>
        <end position="248"/>
    </location>
</feature>
<evidence type="ECO:0000313" key="4">
    <source>
        <dbReference type="Proteomes" id="UP000031167"/>
    </source>
</evidence>
<dbReference type="InterPro" id="IPR058514">
    <property type="entry name" value="DUF8201"/>
</dbReference>
<feature type="transmembrane region" description="Helical" evidence="1">
    <location>
        <begin position="390"/>
        <end position="407"/>
    </location>
</feature>
<dbReference type="EMBL" id="JWTA01000006">
    <property type="protein sequence ID" value="KIC63199.1"/>
    <property type="molecule type" value="Genomic_DNA"/>
</dbReference>
<feature type="transmembrane region" description="Helical" evidence="1">
    <location>
        <begin position="414"/>
        <end position="433"/>
    </location>
</feature>
<protein>
    <submittedName>
        <fullName evidence="3">Membrane protein</fullName>
    </submittedName>
</protein>
<accession>A0A0B4CPM3</accession>